<dbReference type="EMBL" id="MN739839">
    <property type="protein sequence ID" value="QHT74158.1"/>
    <property type="molecule type" value="Genomic_DNA"/>
</dbReference>
<proteinExistence type="predicted"/>
<accession>A0A6C0H0T4</accession>
<sequence length="105" mass="12696">MYISKDNYLFLRINDYGVIYNDIRSSRILAKLLLHDTNYIIENGANFITKSYNFKQLVTINKFDIELINKRGKTIDMSMIDYSLTHELRQIYDKNEYINYYFKVK</sequence>
<reference evidence="1" key="1">
    <citation type="journal article" date="2020" name="Nature">
        <title>Giant virus diversity and host interactions through global metagenomics.</title>
        <authorList>
            <person name="Schulz F."/>
            <person name="Roux S."/>
            <person name="Paez-Espino D."/>
            <person name="Jungbluth S."/>
            <person name="Walsh D.A."/>
            <person name="Denef V.J."/>
            <person name="McMahon K.D."/>
            <person name="Konstantinidis K.T."/>
            <person name="Eloe-Fadrosh E.A."/>
            <person name="Kyrpides N.C."/>
            <person name="Woyke T."/>
        </authorList>
    </citation>
    <scope>NUCLEOTIDE SEQUENCE</scope>
    <source>
        <strain evidence="1">GVMAG-M-3300023179-4</strain>
    </source>
</reference>
<dbReference type="AlphaFoldDB" id="A0A6C0H0T4"/>
<protein>
    <submittedName>
        <fullName evidence="1">Uncharacterized protein</fullName>
    </submittedName>
</protein>
<evidence type="ECO:0000313" key="1">
    <source>
        <dbReference type="EMBL" id="QHT74158.1"/>
    </source>
</evidence>
<organism evidence="1">
    <name type="scientific">viral metagenome</name>
    <dbReference type="NCBI Taxonomy" id="1070528"/>
    <lineage>
        <taxon>unclassified sequences</taxon>
        <taxon>metagenomes</taxon>
        <taxon>organismal metagenomes</taxon>
    </lineage>
</organism>
<name>A0A6C0H0T4_9ZZZZ</name>